<proteinExistence type="predicted"/>
<name>A0A402AG69_9CHLR</name>
<feature type="region of interest" description="Disordered" evidence="1">
    <location>
        <begin position="100"/>
        <end position="119"/>
    </location>
</feature>
<keyword evidence="2" id="KW-1133">Transmembrane helix</keyword>
<keyword evidence="4" id="KW-1185">Reference proteome</keyword>
<keyword evidence="2" id="KW-0812">Transmembrane</keyword>
<evidence type="ECO:0000313" key="3">
    <source>
        <dbReference type="EMBL" id="GCE18120.1"/>
    </source>
</evidence>
<comment type="caution">
    <text evidence="3">The sequence shown here is derived from an EMBL/GenBank/DDBJ whole genome shotgun (WGS) entry which is preliminary data.</text>
</comment>
<organism evidence="3 4">
    <name type="scientific">Dictyobacter kobayashii</name>
    <dbReference type="NCBI Taxonomy" id="2014872"/>
    <lineage>
        <taxon>Bacteria</taxon>
        <taxon>Bacillati</taxon>
        <taxon>Chloroflexota</taxon>
        <taxon>Ktedonobacteria</taxon>
        <taxon>Ktedonobacterales</taxon>
        <taxon>Dictyobacteraceae</taxon>
        <taxon>Dictyobacter</taxon>
    </lineage>
</organism>
<feature type="region of interest" description="Disordered" evidence="1">
    <location>
        <begin position="1"/>
        <end position="22"/>
    </location>
</feature>
<dbReference type="Proteomes" id="UP000287188">
    <property type="component" value="Unassembled WGS sequence"/>
</dbReference>
<evidence type="ECO:0000256" key="2">
    <source>
        <dbReference type="SAM" id="Phobius"/>
    </source>
</evidence>
<accession>A0A402AG69</accession>
<protein>
    <recommendedName>
        <fullName evidence="5">Cell envelope-related transcriptional attenuator domain-containing protein</fullName>
    </recommendedName>
</protein>
<keyword evidence="2" id="KW-0472">Membrane</keyword>
<feature type="transmembrane region" description="Helical" evidence="2">
    <location>
        <begin position="31"/>
        <end position="54"/>
    </location>
</feature>
<dbReference type="EMBL" id="BIFS01000001">
    <property type="protein sequence ID" value="GCE18120.1"/>
    <property type="molecule type" value="Genomic_DNA"/>
</dbReference>
<dbReference type="AlphaFoldDB" id="A0A402AG69"/>
<evidence type="ECO:0000256" key="1">
    <source>
        <dbReference type="SAM" id="MobiDB-lite"/>
    </source>
</evidence>
<sequence length="119" mass="12589">MGNRPPGFPAPPYVAPGTTRTGHNGRRHIPLWARVVIGIMAFLIITGGGAFAYYQINFANSVNDITGNNALHDLGGKNSGAQQPVNVDPLTQRTNIVLLGSDTDGKGNDIATGTPWLRP</sequence>
<gene>
    <name evidence="3" type="ORF">KDK_19200</name>
</gene>
<reference evidence="4" key="1">
    <citation type="submission" date="2018-12" db="EMBL/GenBank/DDBJ databases">
        <title>Tengunoibacter tsumagoiensis gen. nov., sp. nov., Dictyobacter kobayashii sp. nov., D. alpinus sp. nov., and D. joshuensis sp. nov. and description of Dictyobacteraceae fam. nov. within the order Ktedonobacterales isolated from Tengu-no-mugimeshi.</title>
        <authorList>
            <person name="Wang C.M."/>
            <person name="Zheng Y."/>
            <person name="Sakai Y."/>
            <person name="Toyoda A."/>
            <person name="Minakuchi Y."/>
            <person name="Abe K."/>
            <person name="Yokota A."/>
            <person name="Yabe S."/>
        </authorList>
    </citation>
    <scope>NUCLEOTIDE SEQUENCE [LARGE SCALE GENOMIC DNA]</scope>
    <source>
        <strain evidence="4">Uno11</strain>
    </source>
</reference>
<evidence type="ECO:0008006" key="5">
    <source>
        <dbReference type="Google" id="ProtNLM"/>
    </source>
</evidence>
<feature type="compositionally biased region" description="Pro residues" evidence="1">
    <location>
        <begin position="1"/>
        <end position="14"/>
    </location>
</feature>
<evidence type="ECO:0000313" key="4">
    <source>
        <dbReference type="Proteomes" id="UP000287188"/>
    </source>
</evidence>